<dbReference type="Proteomes" id="UP000316429">
    <property type="component" value="Unassembled WGS sequence"/>
</dbReference>
<proteinExistence type="inferred from homology"/>
<name>A0A504TVF6_9HYPH</name>
<dbReference type="CDD" id="cd24057">
    <property type="entry name" value="ASKHA_NBD_ROK_NAGK"/>
    <property type="match status" value="1"/>
</dbReference>
<keyword evidence="3" id="KW-1185">Reference proteome</keyword>
<dbReference type="Gene3D" id="3.30.420.40">
    <property type="match status" value="2"/>
</dbReference>
<dbReference type="InterPro" id="IPR000600">
    <property type="entry name" value="ROK"/>
</dbReference>
<dbReference type="RefSeq" id="WP_140830656.1">
    <property type="nucleotide sequence ID" value="NZ_VFYP01000003.1"/>
</dbReference>
<gene>
    <name evidence="2" type="ORF">FJQ55_18490</name>
</gene>
<dbReference type="EMBL" id="VFYP01000003">
    <property type="protein sequence ID" value="TPP06728.1"/>
    <property type="molecule type" value="Genomic_DNA"/>
</dbReference>
<protein>
    <submittedName>
        <fullName evidence="2">ROK family protein</fullName>
    </submittedName>
</protein>
<dbReference type="AlphaFoldDB" id="A0A504TVF6"/>
<reference evidence="2 3" key="1">
    <citation type="submission" date="2019-06" db="EMBL/GenBank/DDBJ databases">
        <title>Rhizobium sp. CL12 isolated from roots of soybean.</title>
        <authorList>
            <person name="Wang C."/>
        </authorList>
    </citation>
    <scope>NUCLEOTIDE SEQUENCE [LARGE SCALE GENOMIC DNA]</scope>
    <source>
        <strain evidence="2 3">CL12</strain>
    </source>
</reference>
<evidence type="ECO:0000313" key="2">
    <source>
        <dbReference type="EMBL" id="TPP06728.1"/>
    </source>
</evidence>
<dbReference type="SUPFAM" id="SSF53067">
    <property type="entry name" value="Actin-like ATPase domain"/>
    <property type="match status" value="1"/>
</dbReference>
<dbReference type="InterPro" id="IPR043129">
    <property type="entry name" value="ATPase_NBD"/>
</dbReference>
<organism evidence="2 3">
    <name type="scientific">Rhizobium glycinendophyticum</name>
    <dbReference type="NCBI Taxonomy" id="2589807"/>
    <lineage>
        <taxon>Bacteria</taxon>
        <taxon>Pseudomonadati</taxon>
        <taxon>Pseudomonadota</taxon>
        <taxon>Alphaproteobacteria</taxon>
        <taxon>Hyphomicrobiales</taxon>
        <taxon>Rhizobiaceae</taxon>
        <taxon>Rhizobium/Agrobacterium group</taxon>
        <taxon>Rhizobium</taxon>
    </lineage>
</organism>
<accession>A0A504TVF6</accession>
<dbReference type="OrthoDB" id="9810372at2"/>
<dbReference type="PANTHER" id="PTHR18964:SF149">
    <property type="entry name" value="BIFUNCTIONAL UDP-N-ACETYLGLUCOSAMINE 2-EPIMERASE_N-ACETYLMANNOSAMINE KINASE"/>
    <property type="match status" value="1"/>
</dbReference>
<dbReference type="Pfam" id="PF00480">
    <property type="entry name" value="ROK"/>
    <property type="match status" value="1"/>
</dbReference>
<comment type="similarity">
    <text evidence="1">Belongs to the ROK (NagC/XylR) family.</text>
</comment>
<evidence type="ECO:0000256" key="1">
    <source>
        <dbReference type="ARBA" id="ARBA00006479"/>
    </source>
</evidence>
<dbReference type="PANTHER" id="PTHR18964">
    <property type="entry name" value="ROK (REPRESSOR, ORF, KINASE) FAMILY"/>
    <property type="match status" value="1"/>
</dbReference>
<evidence type="ECO:0000313" key="3">
    <source>
        <dbReference type="Proteomes" id="UP000316429"/>
    </source>
</evidence>
<comment type="caution">
    <text evidence="2">The sequence shown here is derived from an EMBL/GenBank/DDBJ whole genome shotgun (WGS) entry which is preliminary data.</text>
</comment>
<sequence>MIVCFDIGGTAIKGAVAYSADDIRPFLRQPTPLHDFEAFVATLAAVITEAETQAGKRPDCVALSIAGVIDPDTAKAVVANIPCVHGRLLQADLERALGLPVVIANDADCFVLAEAGIGAARGHRVVFGIILGTGVGGGLVIDGKLINSAGGFAGEWGHGPVQANEAGTPPVRVPRFQCGCGQVGCIDAVCSARGLEKLHRELHGEIKTSEDILADWQTGDATAARTLDVYIDILTDALSLVVNVTGTTILPVGGGLSNVPALISAIDVALRRRILRKFAHPIVVPATCRVEPGLIGAAILGLGFAAEHRET</sequence>